<sequence length="227" mass="26829">MHYWDFLDIDEDDAYLNPAISSVNNVVAKIEEDIELYKEYLEKKQECIKVLKKLMDKGMESLTDRELLLIYSINFDLKNLKWKYDRDVPPCFCLIIDDCSHSKIFSNSGTNKFSNLALRNRHKNTTIAMMVQSYKTGVPKFLRQGNLSCLMLWRIYDQKLIDDIYQEVSNDLTIDEWKKLFEYATEAEDGHSHLTIFFDLPKNEGKYRKNLNEIISIDDVKNIRQDD</sequence>
<dbReference type="AlphaFoldDB" id="X0UK70"/>
<accession>X0UK70</accession>
<dbReference type="EMBL" id="BARS01026422">
    <property type="protein sequence ID" value="GAG00758.1"/>
    <property type="molecule type" value="Genomic_DNA"/>
</dbReference>
<proteinExistence type="predicted"/>
<gene>
    <name evidence="1" type="ORF">S01H1_41640</name>
</gene>
<name>X0UK70_9ZZZZ</name>
<organism evidence="1">
    <name type="scientific">marine sediment metagenome</name>
    <dbReference type="NCBI Taxonomy" id="412755"/>
    <lineage>
        <taxon>unclassified sequences</taxon>
        <taxon>metagenomes</taxon>
        <taxon>ecological metagenomes</taxon>
    </lineage>
</organism>
<comment type="caution">
    <text evidence="1">The sequence shown here is derived from an EMBL/GenBank/DDBJ whole genome shotgun (WGS) entry which is preliminary data.</text>
</comment>
<evidence type="ECO:0000313" key="1">
    <source>
        <dbReference type="EMBL" id="GAG00758.1"/>
    </source>
</evidence>
<reference evidence="1" key="1">
    <citation type="journal article" date="2014" name="Front. Microbiol.">
        <title>High frequency of phylogenetically diverse reductive dehalogenase-homologous genes in deep subseafloor sedimentary metagenomes.</title>
        <authorList>
            <person name="Kawai M."/>
            <person name="Futagami T."/>
            <person name="Toyoda A."/>
            <person name="Takaki Y."/>
            <person name="Nishi S."/>
            <person name="Hori S."/>
            <person name="Arai W."/>
            <person name="Tsubouchi T."/>
            <person name="Morono Y."/>
            <person name="Uchiyama I."/>
            <person name="Ito T."/>
            <person name="Fujiyama A."/>
            <person name="Inagaki F."/>
            <person name="Takami H."/>
        </authorList>
    </citation>
    <scope>NUCLEOTIDE SEQUENCE</scope>
    <source>
        <strain evidence="1">Expedition CK06-06</strain>
    </source>
</reference>
<protein>
    <submittedName>
        <fullName evidence="1">Uncharacterized protein</fullName>
    </submittedName>
</protein>